<dbReference type="InterPro" id="IPR023459">
    <property type="entry name" value="Tscrpt_elong_fac_GreA/B_fam"/>
</dbReference>
<dbReference type="PIRSF" id="PIRSF006092">
    <property type="entry name" value="GreA_GreB"/>
    <property type="match status" value="1"/>
</dbReference>
<dbReference type="GO" id="GO:0003677">
    <property type="term" value="F:DNA binding"/>
    <property type="evidence" value="ECO:0007669"/>
    <property type="project" value="InterPro"/>
</dbReference>
<dbReference type="GO" id="GO:0006354">
    <property type="term" value="P:DNA-templated transcription elongation"/>
    <property type="evidence" value="ECO:0007669"/>
    <property type="project" value="TreeGrafter"/>
</dbReference>
<dbReference type="InterPro" id="IPR001437">
    <property type="entry name" value="Tscrpt_elong_fac_GreA/B_C"/>
</dbReference>
<organism evidence="2">
    <name type="scientific">freshwater metagenome</name>
    <dbReference type="NCBI Taxonomy" id="449393"/>
    <lineage>
        <taxon>unclassified sequences</taxon>
        <taxon>metagenomes</taxon>
        <taxon>ecological metagenomes</taxon>
    </lineage>
</organism>
<dbReference type="GO" id="GO:0032784">
    <property type="term" value="P:regulation of DNA-templated transcription elongation"/>
    <property type="evidence" value="ECO:0007669"/>
    <property type="project" value="InterPro"/>
</dbReference>
<accession>A0A6J6UZA1</accession>
<dbReference type="InterPro" id="IPR036953">
    <property type="entry name" value="GreA/GreB_C_sf"/>
</dbReference>
<dbReference type="SUPFAM" id="SSF54534">
    <property type="entry name" value="FKBP-like"/>
    <property type="match status" value="1"/>
</dbReference>
<dbReference type="Gene3D" id="3.10.50.30">
    <property type="entry name" value="Transcription elongation factor, GreA/GreB, C-terminal domain"/>
    <property type="match status" value="1"/>
</dbReference>
<evidence type="ECO:0000313" key="2">
    <source>
        <dbReference type="EMBL" id="CAB4764013.1"/>
    </source>
</evidence>
<feature type="domain" description="Transcription elongation factor GreA/GreB C-terminal" evidence="1">
    <location>
        <begin position="90"/>
        <end position="161"/>
    </location>
</feature>
<sequence length="172" mass="19092">MSTKPKTTRGRRGRKLEALRLTPGGYSAITERIAAIREQRLPEMRPLLIDKERDERDVAEFERLLVEAVELEALLAEAEVMADDDFAFDGRIELGMRVRVSMVDGSQEWVRIVHPAEAFLDDERISETSPLATALLGARASDAVWVAAPSGVWSCSVLEVDPSVTDRVLAES</sequence>
<dbReference type="EMBL" id="CAEZYZ010000307">
    <property type="protein sequence ID" value="CAB4764013.1"/>
    <property type="molecule type" value="Genomic_DNA"/>
</dbReference>
<evidence type="ECO:0000259" key="1">
    <source>
        <dbReference type="Pfam" id="PF01272"/>
    </source>
</evidence>
<dbReference type="AlphaFoldDB" id="A0A6J6UZA1"/>
<dbReference type="GO" id="GO:0070063">
    <property type="term" value="F:RNA polymerase binding"/>
    <property type="evidence" value="ECO:0007669"/>
    <property type="project" value="InterPro"/>
</dbReference>
<reference evidence="2" key="1">
    <citation type="submission" date="2020-05" db="EMBL/GenBank/DDBJ databases">
        <authorList>
            <person name="Chiriac C."/>
            <person name="Salcher M."/>
            <person name="Ghai R."/>
            <person name="Kavagutti S V."/>
        </authorList>
    </citation>
    <scope>NUCLEOTIDE SEQUENCE</scope>
</reference>
<dbReference type="Pfam" id="PF01272">
    <property type="entry name" value="GreA_GreB"/>
    <property type="match status" value="1"/>
</dbReference>
<dbReference type="PANTHER" id="PTHR30437">
    <property type="entry name" value="TRANSCRIPTION ELONGATION FACTOR GREA"/>
    <property type="match status" value="1"/>
</dbReference>
<proteinExistence type="predicted"/>
<name>A0A6J6UZA1_9ZZZZ</name>
<protein>
    <submittedName>
        <fullName evidence="2">Unannotated protein</fullName>
    </submittedName>
</protein>
<dbReference type="PANTHER" id="PTHR30437:SF4">
    <property type="entry name" value="TRANSCRIPTION ELONGATION FACTOR GREA"/>
    <property type="match status" value="1"/>
</dbReference>
<gene>
    <name evidence="2" type="ORF">UFOPK2810_01545</name>
</gene>